<dbReference type="InterPro" id="IPR051161">
    <property type="entry name" value="Mannose-6P_isomerase_type2"/>
</dbReference>
<evidence type="ECO:0000259" key="1">
    <source>
        <dbReference type="Pfam" id="PF00483"/>
    </source>
</evidence>
<reference evidence="3 4" key="1">
    <citation type="submission" date="2016-01" db="EMBL/GenBank/DDBJ databases">
        <title>Genome sequence of Thermus parvatiensis, a thermophile isolated from a hot water spring.</title>
        <authorList>
            <person name="Tripathi C."/>
            <person name="Lal R."/>
        </authorList>
    </citation>
    <scope>NUCLEOTIDE SEQUENCE [LARGE SCALE GENOMIC DNA]</scope>
    <source>
        <strain evidence="3 4">RL</strain>
    </source>
</reference>
<feature type="domain" description="Nucleotidyl transferase" evidence="1">
    <location>
        <begin position="5"/>
        <end position="269"/>
    </location>
</feature>
<dbReference type="Pfam" id="PF22640">
    <property type="entry name" value="ManC_GMP_beta-helix"/>
    <property type="match status" value="1"/>
</dbReference>
<dbReference type="PANTHER" id="PTHR46390">
    <property type="entry name" value="MANNOSE-1-PHOSPHATE GUANYLYLTRANSFERASE"/>
    <property type="match status" value="1"/>
</dbReference>
<protein>
    <submittedName>
        <fullName evidence="3">Mannose-1-phosphate guanylyltransferase</fullName>
    </submittedName>
</protein>
<dbReference type="GO" id="GO:0009298">
    <property type="term" value="P:GDP-mannose biosynthetic process"/>
    <property type="evidence" value="ECO:0007669"/>
    <property type="project" value="TreeGrafter"/>
</dbReference>
<dbReference type="Gene3D" id="3.90.550.10">
    <property type="entry name" value="Spore Coat Polysaccharide Biosynthesis Protein SpsA, Chain A"/>
    <property type="match status" value="1"/>
</dbReference>
<dbReference type="InterPro" id="IPR054566">
    <property type="entry name" value="ManC/GMP-like_b-helix"/>
</dbReference>
<gene>
    <name evidence="3" type="ORF">AV541_02010</name>
</gene>
<feature type="domain" description="MannoseP isomerase/GMP-like beta-helix" evidence="2">
    <location>
        <begin position="279"/>
        <end position="333"/>
    </location>
</feature>
<evidence type="ECO:0000313" key="3">
    <source>
        <dbReference type="EMBL" id="AMA75097.1"/>
    </source>
</evidence>
<dbReference type="GO" id="GO:0004475">
    <property type="term" value="F:mannose-1-phosphate guanylyltransferase (GTP) activity"/>
    <property type="evidence" value="ECO:0007669"/>
    <property type="project" value="InterPro"/>
</dbReference>
<proteinExistence type="predicted"/>
<dbReference type="PANTHER" id="PTHR46390:SF1">
    <property type="entry name" value="MANNOSE-1-PHOSPHATE GUANYLYLTRANSFERASE"/>
    <property type="match status" value="1"/>
</dbReference>
<dbReference type="SUPFAM" id="SSF53448">
    <property type="entry name" value="Nucleotide-diphospho-sugar transferases"/>
    <property type="match status" value="1"/>
</dbReference>
<evidence type="ECO:0000313" key="4">
    <source>
        <dbReference type="Proteomes" id="UP000061630"/>
    </source>
</evidence>
<name>A0A120HT23_9DEIN</name>
<dbReference type="EMBL" id="CP014141">
    <property type="protein sequence ID" value="AMA75097.1"/>
    <property type="molecule type" value="Genomic_DNA"/>
</dbReference>
<dbReference type="Proteomes" id="UP000061630">
    <property type="component" value="Chromosome"/>
</dbReference>
<organism evidence="3 4">
    <name type="scientific">Thermus parvatiensis</name>
    <dbReference type="NCBI Taxonomy" id="456163"/>
    <lineage>
        <taxon>Bacteria</taxon>
        <taxon>Thermotogati</taxon>
        <taxon>Deinococcota</taxon>
        <taxon>Deinococci</taxon>
        <taxon>Thermales</taxon>
        <taxon>Thermaceae</taxon>
        <taxon>Thermus</taxon>
    </lineage>
</organism>
<dbReference type="Pfam" id="PF00483">
    <property type="entry name" value="NTP_transferase"/>
    <property type="match status" value="1"/>
</dbReference>
<dbReference type="KEGG" id="tpar:AV541_02010"/>
<dbReference type="InterPro" id="IPR005835">
    <property type="entry name" value="NTP_transferase_dom"/>
</dbReference>
<dbReference type="SUPFAM" id="SSF159283">
    <property type="entry name" value="Guanosine diphospho-D-mannose pyrophosphorylase/mannose-6-phosphate isomerase linker domain"/>
    <property type="match status" value="1"/>
</dbReference>
<dbReference type="InterPro" id="IPR029044">
    <property type="entry name" value="Nucleotide-diphossugar_trans"/>
</dbReference>
<keyword evidence="3" id="KW-0548">Nucleotidyltransferase</keyword>
<keyword evidence="3" id="KW-0808">Transferase</keyword>
<dbReference type="InterPro" id="IPR049577">
    <property type="entry name" value="GMPP_N"/>
</dbReference>
<evidence type="ECO:0000259" key="2">
    <source>
        <dbReference type="Pfam" id="PF22640"/>
    </source>
</evidence>
<dbReference type="AlphaFoldDB" id="A0A120HT23"/>
<sequence>MKTYALVMAGGRGERLWPLSREDRPKPFLPLFEGKTLLEATLERLAPLVPPERTFLAVRRDQEAVARPYADGIRLLLEPLGRDTAGAVLLGVAEALKEGAERLLVLPADHYVGDDEAYREALATMLEAAEEGFVVALGLRPTRPETEYGYIRLGPREGAWYRGEGFVEKPSYERALEYIRKGYVWNGGVFAFAPATMAELFRRHLPSHHQALERLLAGASLEEVYAGLPKISIDYGVMEKAERVRVVLGRFPWDDVGNWRALERVFSQDPHENVVLGEGRHVALDTFGCVVYADRGVVATLGVSGLVVAKVGDEVLVVPKDRAREVREVVKRLEAQE</sequence>
<dbReference type="CDD" id="cd02509">
    <property type="entry name" value="GDP-M1P_Guanylyltransferase"/>
    <property type="match status" value="1"/>
</dbReference>
<accession>A0A120HT23</accession>
<dbReference type="RefSeq" id="WP_060384122.1">
    <property type="nucleotide sequence ID" value="NZ_CP014141.1"/>
</dbReference>